<dbReference type="InterPro" id="IPR036866">
    <property type="entry name" value="RibonucZ/Hydroxyglut_hydro"/>
</dbReference>
<organism evidence="5 6">
    <name type="scientific">Nitrososphaera viennensis EN76</name>
    <dbReference type="NCBI Taxonomy" id="926571"/>
    <lineage>
        <taxon>Archaea</taxon>
        <taxon>Nitrososphaerota</taxon>
        <taxon>Nitrososphaeria</taxon>
        <taxon>Nitrososphaerales</taxon>
        <taxon>Nitrososphaeraceae</taxon>
        <taxon>Nitrososphaera</taxon>
    </lineage>
</organism>
<dbReference type="KEGG" id="nvn:NVIE_015070"/>
<sequence>MKPSSAVFHDKPGITVRQKDGTTIALDPSRSSNCDYAFVSHAHIDHMHRKGKGSKSRLIVSKETSLLAEARGYSIEGEEEHDGFTLVDTGHILGSRGLLIGDKDVYYTGDLSIRERAFMKPAKMPHASTLIIESTFGRPGYKFPAVQEITHRTNKVISEMYDMGIPVILMGYALGKAQLLTKLFGHWDPVYVHDSVAKMNSVYLDLGVDLKSAISHTEAEERGLLSKSKPWIMVAPLMSGRSAFVQEMKRKYGAVTVGFSGWALEAGYRYRMGLDYAFPMSDHCDYSELVEAVKACAPDKVYTFHGFAEEFAASLKKMGFDAESVENNDDDNKKEKKGATTVSLDSFS</sequence>
<dbReference type="GO" id="GO:0036297">
    <property type="term" value="P:interstrand cross-link repair"/>
    <property type="evidence" value="ECO:0007669"/>
    <property type="project" value="TreeGrafter"/>
</dbReference>
<evidence type="ECO:0000313" key="6">
    <source>
        <dbReference type="Proteomes" id="UP000027093"/>
    </source>
</evidence>
<dbReference type="HOGENOM" id="CLU_050517_0_0_2"/>
<dbReference type="OrthoDB" id="40950at2157"/>
<reference evidence="5 6" key="1">
    <citation type="journal article" date="2014" name="Int. J. Syst. Evol. Microbiol.">
        <title>Nitrososphaera viennensis gen. nov., sp. nov., an aerobic and mesophilic, ammonia-oxidizing archaeon from soil and a member of the archaeal phylum Thaumarchaeota.</title>
        <authorList>
            <person name="Stieglmeier M."/>
            <person name="Klingl A."/>
            <person name="Alves R.J."/>
            <person name="Rittmann S.K."/>
            <person name="Melcher M."/>
            <person name="Leisch N."/>
            <person name="Schleper C."/>
        </authorList>
    </citation>
    <scope>NUCLEOTIDE SEQUENCE [LARGE SCALE GENOMIC DNA]</scope>
    <source>
        <strain evidence="5">EN76</strain>
    </source>
</reference>
<dbReference type="Proteomes" id="UP000027093">
    <property type="component" value="Chromosome"/>
</dbReference>
<protein>
    <submittedName>
        <fullName evidence="5">Putative exonuclease of the beta-lactamase fold</fullName>
    </submittedName>
</protein>
<name>A0A060HQD1_9ARCH</name>
<dbReference type="EMBL" id="CP007536">
    <property type="protein sequence ID" value="AIC15751.1"/>
    <property type="molecule type" value="Genomic_DNA"/>
</dbReference>
<dbReference type="GO" id="GO:0035312">
    <property type="term" value="F:5'-3' DNA exonuclease activity"/>
    <property type="evidence" value="ECO:0007669"/>
    <property type="project" value="TreeGrafter"/>
</dbReference>
<keyword evidence="6" id="KW-1185">Reference proteome</keyword>
<proteinExistence type="predicted"/>
<dbReference type="SUPFAM" id="SSF56281">
    <property type="entry name" value="Metallo-hydrolase/oxidoreductase"/>
    <property type="match status" value="1"/>
</dbReference>
<dbReference type="GO" id="GO:0000723">
    <property type="term" value="P:telomere maintenance"/>
    <property type="evidence" value="ECO:0007669"/>
    <property type="project" value="TreeGrafter"/>
</dbReference>
<feature type="region of interest" description="Disordered" evidence="4">
    <location>
        <begin position="324"/>
        <end position="348"/>
    </location>
</feature>
<accession>A0A060HQD1</accession>
<evidence type="ECO:0000256" key="3">
    <source>
        <dbReference type="ARBA" id="ARBA00022839"/>
    </source>
</evidence>
<dbReference type="GeneID" id="74946771"/>
<dbReference type="GO" id="GO:0006303">
    <property type="term" value="P:double-strand break repair via nonhomologous end joining"/>
    <property type="evidence" value="ECO:0007669"/>
    <property type="project" value="TreeGrafter"/>
</dbReference>
<gene>
    <name evidence="5" type="ORF">NVIE_015070</name>
</gene>
<dbReference type="RefSeq" id="WP_075054687.1">
    <property type="nucleotide sequence ID" value="NZ_CP007536.1"/>
</dbReference>
<dbReference type="GO" id="GO:0003684">
    <property type="term" value="F:damaged DNA binding"/>
    <property type="evidence" value="ECO:0007669"/>
    <property type="project" value="TreeGrafter"/>
</dbReference>
<evidence type="ECO:0000256" key="2">
    <source>
        <dbReference type="ARBA" id="ARBA00022801"/>
    </source>
</evidence>
<keyword evidence="1" id="KW-0540">Nuclease</keyword>
<evidence type="ECO:0000256" key="4">
    <source>
        <dbReference type="SAM" id="MobiDB-lite"/>
    </source>
</evidence>
<dbReference type="AlphaFoldDB" id="A0A060HQD1"/>
<dbReference type="PANTHER" id="PTHR23240:SF8">
    <property type="entry name" value="PROTEIN ARTEMIS"/>
    <property type="match status" value="1"/>
</dbReference>
<dbReference type="Gene3D" id="3.60.15.10">
    <property type="entry name" value="Ribonuclease Z/Hydroxyacylglutathione hydrolase-like"/>
    <property type="match status" value="1"/>
</dbReference>
<keyword evidence="3 5" id="KW-0269">Exonuclease</keyword>
<dbReference type="PANTHER" id="PTHR23240">
    <property type="entry name" value="DNA CROSS-LINK REPAIR PROTEIN PSO2/SNM1-RELATED"/>
    <property type="match status" value="1"/>
</dbReference>
<keyword evidence="2" id="KW-0378">Hydrolase</keyword>
<evidence type="ECO:0000313" key="5">
    <source>
        <dbReference type="EMBL" id="AIC15751.1"/>
    </source>
</evidence>
<dbReference type="STRING" id="926571.NVIE_015070"/>
<evidence type="ECO:0000256" key="1">
    <source>
        <dbReference type="ARBA" id="ARBA00022722"/>
    </source>
</evidence>